<feature type="transmembrane region" description="Helical" evidence="8">
    <location>
        <begin position="37"/>
        <end position="58"/>
    </location>
</feature>
<keyword evidence="10" id="KW-0560">Oxidoreductase</keyword>
<sequence>MIDTLHALLPLWALLASLLTAVIIFALRDERRRQRTFWNLFGASVKLILVALLVHGFVQGQSYVVAWEILPGVTFRLAADPLALLFAMLSAVLWLVTTVYAVAYLENSAQRARFFGFFSLCVAATFGIALAGNLFTFLLFYEALTLATYPLVVHRGHPAALSAGRTYLAYTLGGGMALLAGTVALYAAVGDQPFTPGGVAAVAEWAGQAPGAATAVLGLLLAGVAVKAALFPLQAWLPIAMVAPAPVSALLHAVAVVKAGAFGVVRIVQDVFGHTVATDLHVTPVLAVLAAVTILYGSVRALAQVEIKRRLAFSTVSQVSFITLGVAMGGPLALIGGLVHLVHQGLMKITLFFCAGNYAETLDIHRIGSLNGVGRRMPLTSIAFTIGALGMIGFPPIAGFISKWHLGLGALAQELYWVLAVLVASTLLNAAYFLPVLRRIWLLPEPAGGPGGVGTSSSAETHRWLLYPALFTAAAALLAGVLAAAEFSPLSWAVRIVEQEYLP</sequence>
<feature type="transmembrane region" description="Helical" evidence="8">
    <location>
        <begin position="311"/>
        <end position="335"/>
    </location>
</feature>
<evidence type="ECO:0000259" key="9">
    <source>
        <dbReference type="Pfam" id="PF00361"/>
    </source>
</evidence>
<evidence type="ECO:0000256" key="6">
    <source>
        <dbReference type="ARBA" id="ARBA00023136"/>
    </source>
</evidence>
<feature type="transmembrane region" description="Helical" evidence="8">
    <location>
        <begin position="414"/>
        <end position="434"/>
    </location>
</feature>
<dbReference type="Pfam" id="PF00361">
    <property type="entry name" value="Proton_antipo_M"/>
    <property type="match status" value="1"/>
</dbReference>
<evidence type="ECO:0000256" key="1">
    <source>
        <dbReference type="ARBA" id="ARBA00004651"/>
    </source>
</evidence>
<name>A1WV76_HALHL</name>
<evidence type="ECO:0000256" key="2">
    <source>
        <dbReference type="ARBA" id="ARBA00005346"/>
    </source>
</evidence>
<dbReference type="HOGENOM" id="CLU_007100_9_3_6"/>
<feature type="transmembrane region" description="Helical" evidence="8">
    <location>
        <begin position="78"/>
        <end position="102"/>
    </location>
</feature>
<dbReference type="OrthoDB" id="9768329at2"/>
<dbReference type="STRING" id="349124.Hhal_0812"/>
<dbReference type="PRINTS" id="PR01434">
    <property type="entry name" value="NADHDHGNASE5"/>
</dbReference>
<dbReference type="EC" id="1.6.99.5" evidence="10"/>
<keyword evidence="4 7" id="KW-0812">Transmembrane</keyword>
<comment type="subcellular location">
    <subcellularLocation>
        <location evidence="1">Cell membrane</location>
        <topology evidence="1">Multi-pass membrane protein</topology>
    </subcellularLocation>
    <subcellularLocation>
        <location evidence="7">Membrane</location>
        <topology evidence="7">Multi-pass membrane protein</topology>
    </subcellularLocation>
</comment>
<feature type="transmembrane region" description="Helical" evidence="8">
    <location>
        <begin position="464"/>
        <end position="485"/>
    </location>
</feature>
<feature type="transmembrane region" description="Helical" evidence="8">
    <location>
        <begin position="6"/>
        <end position="25"/>
    </location>
</feature>
<proteinExistence type="inferred from homology"/>
<evidence type="ECO:0000256" key="5">
    <source>
        <dbReference type="ARBA" id="ARBA00022989"/>
    </source>
</evidence>
<dbReference type="eggNOG" id="COG1009">
    <property type="taxonomic scope" value="Bacteria"/>
</dbReference>
<feature type="transmembrane region" description="Helical" evidence="8">
    <location>
        <begin position="167"/>
        <end position="189"/>
    </location>
</feature>
<organism evidence="10 11">
    <name type="scientific">Halorhodospira halophila (strain DSM 244 / SL1)</name>
    <name type="common">Ectothiorhodospira halophila (strain DSM 244 / SL1)</name>
    <dbReference type="NCBI Taxonomy" id="349124"/>
    <lineage>
        <taxon>Bacteria</taxon>
        <taxon>Pseudomonadati</taxon>
        <taxon>Pseudomonadota</taxon>
        <taxon>Gammaproteobacteria</taxon>
        <taxon>Chromatiales</taxon>
        <taxon>Ectothiorhodospiraceae</taxon>
        <taxon>Halorhodospira</taxon>
    </lineage>
</organism>
<keyword evidence="5 8" id="KW-1133">Transmembrane helix</keyword>
<evidence type="ECO:0000313" key="11">
    <source>
        <dbReference type="Proteomes" id="UP000000647"/>
    </source>
</evidence>
<feature type="transmembrane region" description="Helical" evidence="8">
    <location>
        <begin position="379"/>
        <end position="402"/>
    </location>
</feature>
<dbReference type="GO" id="GO:0016491">
    <property type="term" value="F:oxidoreductase activity"/>
    <property type="evidence" value="ECO:0007669"/>
    <property type="project" value="UniProtKB-KW"/>
</dbReference>
<feature type="transmembrane region" description="Helical" evidence="8">
    <location>
        <begin position="114"/>
        <end position="132"/>
    </location>
</feature>
<dbReference type="InterPro" id="IPR001750">
    <property type="entry name" value="ND/Mrp_TM"/>
</dbReference>
<comment type="similarity">
    <text evidence="2">Belongs to the CPA3 antiporters (TC 2.A.63) subunit D family.</text>
</comment>
<protein>
    <submittedName>
        <fullName evidence="10">NADH dehydrogenase (Quinone)</fullName>
        <ecNumber evidence="10">1.6.99.5</ecNumber>
    </submittedName>
</protein>
<feature type="domain" description="NADH:quinone oxidoreductase/Mrp antiporter transmembrane" evidence="9">
    <location>
        <begin position="131"/>
        <end position="427"/>
    </location>
</feature>
<reference evidence="10 11" key="2">
    <citation type="journal article" date="2013" name="Stand. Genomic Sci.">
        <title>Complete genome sequence of Halorhodospira halophila SL1.</title>
        <authorList>
            <person name="Challacombe J.F."/>
            <person name="Majid S."/>
            <person name="Deole R."/>
            <person name="Brettin T.S."/>
            <person name="Bruce D."/>
            <person name="Delano S.F."/>
            <person name="Detter J.C."/>
            <person name="Gleasner C.D."/>
            <person name="Han C.S."/>
            <person name="Misra M."/>
            <person name="Reitenga K.G."/>
            <person name="Mikhailova N."/>
            <person name="Woyke T."/>
            <person name="Pitluck S."/>
            <person name="Nolan M."/>
            <person name="Land M.L."/>
            <person name="Saunders E."/>
            <person name="Tapia R."/>
            <person name="Lapidus A."/>
            <person name="Ivanova N."/>
            <person name="Hoff W.D."/>
        </authorList>
    </citation>
    <scope>NUCLEOTIDE SEQUENCE [LARGE SCALE GENOMIC DNA]</scope>
    <source>
        <strain evidence="11">DSM 244 / SL1</strain>
    </source>
</reference>
<dbReference type="EMBL" id="CP000544">
    <property type="protein sequence ID" value="ABM61588.1"/>
    <property type="molecule type" value="Genomic_DNA"/>
</dbReference>
<keyword evidence="3" id="KW-1003">Cell membrane</keyword>
<reference evidence="11" key="1">
    <citation type="submission" date="2006-12" db="EMBL/GenBank/DDBJ databases">
        <title>Complete sequence of Halorhodospira halophila SL1.</title>
        <authorList>
            <consortium name="US DOE Joint Genome Institute"/>
            <person name="Copeland A."/>
            <person name="Lucas S."/>
            <person name="Lapidus A."/>
            <person name="Barry K."/>
            <person name="Detter J.C."/>
            <person name="Glavina del Rio T."/>
            <person name="Hammon N."/>
            <person name="Israni S."/>
            <person name="Dalin E."/>
            <person name="Tice H."/>
            <person name="Pitluck S."/>
            <person name="Saunders E."/>
            <person name="Brettin T."/>
            <person name="Bruce D."/>
            <person name="Han C."/>
            <person name="Tapia R."/>
            <person name="Schmutz J."/>
            <person name="Larimer F."/>
            <person name="Land M."/>
            <person name="Hauser L."/>
            <person name="Kyrpides N."/>
            <person name="Mikhailova N."/>
            <person name="Hoff W."/>
            <person name="Richardson P."/>
        </authorList>
    </citation>
    <scope>NUCLEOTIDE SEQUENCE [LARGE SCALE GENOMIC DNA]</scope>
    <source>
        <strain evidence="11">DSM 244 / SL1</strain>
    </source>
</reference>
<gene>
    <name evidence="10" type="ordered locus">Hhal_0812</name>
</gene>
<dbReference type="KEGG" id="hha:Hhal_0812"/>
<evidence type="ECO:0000256" key="7">
    <source>
        <dbReference type="RuleBase" id="RU000320"/>
    </source>
</evidence>
<dbReference type="RefSeq" id="WP_011813611.1">
    <property type="nucleotide sequence ID" value="NC_008789.1"/>
</dbReference>
<feature type="transmembrane region" description="Helical" evidence="8">
    <location>
        <begin position="138"/>
        <end position="155"/>
    </location>
</feature>
<dbReference type="InterPro" id="IPR050586">
    <property type="entry name" value="CPA3_Na-H_Antiporter_D"/>
</dbReference>
<accession>A1WV76</accession>
<feature type="transmembrane region" description="Helical" evidence="8">
    <location>
        <begin position="280"/>
        <end position="299"/>
    </location>
</feature>
<feature type="transmembrane region" description="Helical" evidence="8">
    <location>
        <begin position="242"/>
        <end position="268"/>
    </location>
</feature>
<evidence type="ECO:0000256" key="8">
    <source>
        <dbReference type="SAM" id="Phobius"/>
    </source>
</evidence>
<dbReference type="Proteomes" id="UP000000647">
    <property type="component" value="Chromosome"/>
</dbReference>
<keyword evidence="6 8" id="KW-0472">Membrane</keyword>
<dbReference type="PANTHER" id="PTHR42703:SF1">
    <property type="entry name" value="NA(+)_H(+) ANTIPORTER SUBUNIT D1"/>
    <property type="match status" value="1"/>
</dbReference>
<evidence type="ECO:0000256" key="4">
    <source>
        <dbReference type="ARBA" id="ARBA00022692"/>
    </source>
</evidence>
<feature type="transmembrane region" description="Helical" evidence="8">
    <location>
        <begin position="209"/>
        <end position="230"/>
    </location>
</feature>
<dbReference type="GO" id="GO:0005886">
    <property type="term" value="C:plasma membrane"/>
    <property type="evidence" value="ECO:0007669"/>
    <property type="project" value="UniProtKB-SubCell"/>
</dbReference>
<dbReference type="AlphaFoldDB" id="A1WV76"/>
<keyword evidence="11" id="KW-1185">Reference proteome</keyword>
<evidence type="ECO:0000313" key="10">
    <source>
        <dbReference type="EMBL" id="ABM61588.1"/>
    </source>
</evidence>
<dbReference type="PANTHER" id="PTHR42703">
    <property type="entry name" value="NADH DEHYDROGENASE"/>
    <property type="match status" value="1"/>
</dbReference>
<evidence type="ECO:0000256" key="3">
    <source>
        <dbReference type="ARBA" id="ARBA00022475"/>
    </source>
</evidence>